<sequence length="221" mass="23103">MAMDGLCSGPSPYNTRSPMRPMKDILVLYYSRHGATRELALAIAHGVDSVPGMQARVRTVPAVSTVCEATQPDIPAEGPPYVELRDLEECAGLALGSPTRFGNMAASLKYFLDGTTPQWLSGALSGKPACVFTSTGSLHGGQESTLLSMMLPLLHHGMLIVGIPYTESALSTTQTGGTPYGASHFARAGTAEQGISADEKTLAIALGARVAHTAASMSERP</sequence>
<dbReference type="InterPro" id="IPR010089">
    <property type="entry name" value="Flavoprotein_WrbA-like"/>
</dbReference>
<name>A0A1I7EKH9_9BURK</name>
<dbReference type="Gene3D" id="3.40.50.360">
    <property type="match status" value="1"/>
</dbReference>
<dbReference type="PANTHER" id="PTHR30546:SF23">
    <property type="entry name" value="FLAVOPROTEIN-LIKE PROTEIN YCP4-RELATED"/>
    <property type="match status" value="1"/>
</dbReference>
<comment type="similarity">
    <text evidence="1">Belongs to the WrbA family.</text>
</comment>
<dbReference type="GO" id="GO:0003955">
    <property type="term" value="F:NAD(P)H dehydrogenase (quinone) activity"/>
    <property type="evidence" value="ECO:0007669"/>
    <property type="project" value="InterPro"/>
</dbReference>
<feature type="domain" description="Flavodoxin-like" evidence="5">
    <location>
        <begin position="25"/>
        <end position="211"/>
    </location>
</feature>
<proteinExistence type="inferred from homology"/>
<dbReference type="PANTHER" id="PTHR30546">
    <property type="entry name" value="FLAVODOXIN-RELATED PROTEIN WRBA-RELATED"/>
    <property type="match status" value="1"/>
</dbReference>
<accession>A0A1I7EKH9</accession>
<evidence type="ECO:0000259" key="5">
    <source>
        <dbReference type="PROSITE" id="PS50902"/>
    </source>
</evidence>
<dbReference type="InterPro" id="IPR005025">
    <property type="entry name" value="FMN_Rdtase-like_dom"/>
</dbReference>
<evidence type="ECO:0000313" key="6">
    <source>
        <dbReference type="EMBL" id="SFU24395.1"/>
    </source>
</evidence>
<dbReference type="Proteomes" id="UP000198844">
    <property type="component" value="Unassembled WGS sequence"/>
</dbReference>
<dbReference type="GO" id="GO:0010181">
    <property type="term" value="F:FMN binding"/>
    <property type="evidence" value="ECO:0007669"/>
    <property type="project" value="InterPro"/>
</dbReference>
<gene>
    <name evidence="6" type="ORF">SAMN05192563_1026134</name>
</gene>
<evidence type="ECO:0000256" key="3">
    <source>
        <dbReference type="ARBA" id="ARBA00022643"/>
    </source>
</evidence>
<dbReference type="GO" id="GO:0016020">
    <property type="term" value="C:membrane"/>
    <property type="evidence" value="ECO:0007669"/>
    <property type="project" value="TreeGrafter"/>
</dbReference>
<dbReference type="InterPro" id="IPR029039">
    <property type="entry name" value="Flavoprotein-like_sf"/>
</dbReference>
<evidence type="ECO:0000313" key="7">
    <source>
        <dbReference type="Proteomes" id="UP000198844"/>
    </source>
</evidence>
<keyword evidence="2" id="KW-0285">Flavoprotein</keyword>
<organism evidence="6 7">
    <name type="scientific">Paraburkholderia aspalathi</name>
    <dbReference type="NCBI Taxonomy" id="1324617"/>
    <lineage>
        <taxon>Bacteria</taxon>
        <taxon>Pseudomonadati</taxon>
        <taxon>Pseudomonadota</taxon>
        <taxon>Betaproteobacteria</taxon>
        <taxon>Burkholderiales</taxon>
        <taxon>Burkholderiaceae</taxon>
        <taxon>Paraburkholderia</taxon>
    </lineage>
</organism>
<dbReference type="AlphaFoldDB" id="A0A1I7EKH9"/>
<dbReference type="NCBIfam" id="NF002999">
    <property type="entry name" value="PRK03767.1"/>
    <property type="match status" value="1"/>
</dbReference>
<dbReference type="PROSITE" id="PS50902">
    <property type="entry name" value="FLAVODOXIN_LIKE"/>
    <property type="match status" value="1"/>
</dbReference>
<protein>
    <recommendedName>
        <fullName evidence="4">Flavoprotein WrbA</fullName>
    </recommendedName>
</protein>
<reference evidence="6 7" key="1">
    <citation type="submission" date="2016-10" db="EMBL/GenBank/DDBJ databases">
        <authorList>
            <person name="de Groot N.N."/>
        </authorList>
    </citation>
    <scope>NUCLEOTIDE SEQUENCE [LARGE SCALE GENOMIC DNA]</scope>
    <source>
        <strain evidence="6 7">LMG 27731</strain>
    </source>
</reference>
<dbReference type="Pfam" id="PF03358">
    <property type="entry name" value="FMN_red"/>
    <property type="match status" value="1"/>
</dbReference>
<dbReference type="InterPro" id="IPR008254">
    <property type="entry name" value="Flavodoxin/NO_synth"/>
</dbReference>
<evidence type="ECO:0000256" key="4">
    <source>
        <dbReference type="ARBA" id="ARBA00029652"/>
    </source>
</evidence>
<evidence type="ECO:0000256" key="2">
    <source>
        <dbReference type="ARBA" id="ARBA00022630"/>
    </source>
</evidence>
<dbReference type="EMBL" id="FPBH01000026">
    <property type="protein sequence ID" value="SFU24395.1"/>
    <property type="molecule type" value="Genomic_DNA"/>
</dbReference>
<dbReference type="NCBIfam" id="TIGR01755">
    <property type="entry name" value="flav_wrbA"/>
    <property type="match status" value="1"/>
</dbReference>
<dbReference type="SUPFAM" id="SSF52218">
    <property type="entry name" value="Flavoproteins"/>
    <property type="match status" value="1"/>
</dbReference>
<keyword evidence="3" id="KW-0288">FMN</keyword>
<dbReference type="FunFam" id="3.40.50.360:FF:000001">
    <property type="entry name" value="NAD(P)H dehydrogenase (Quinone) FQR1-like"/>
    <property type="match status" value="1"/>
</dbReference>
<evidence type="ECO:0000256" key="1">
    <source>
        <dbReference type="ARBA" id="ARBA00006961"/>
    </source>
</evidence>